<dbReference type="Proteomes" id="UP000823485">
    <property type="component" value="Unassembled WGS sequence"/>
</dbReference>
<keyword evidence="6" id="KW-0575">Peroxidase</keyword>
<comment type="similarity">
    <text evidence="1">Belongs to the cytochrome P450 family.</text>
</comment>
<sequence>MSSVIQQGGSTTGKIPREKGLDQTLALLREGYEFISNRCGLFQSDIFETRLMGEKVICMSGEEAARIFYNPRLFQRKGTAPKRVQKTLFGESAIQTMDGAAHEHRKQLFMSLMTPERIGMLKDLTQQYFAIAGYDWEGKKAVILFDEMQQILCKAACKWAGVPLNEAEVEKRAGDFGKMVDAFGAVGPRHWQGRRARKRTEKWIRKVIEYFRSGKIQAPEGTALHAMATYRDTEGKPLSVQMAAVELINILRPIVAIATYFTFCALALYEFPKTREQIVAGNEEDLYMFVQEVRRYYPFGPFLGARVHSGFQWNGVPFNKGQLVLLDVYGTNHDPRLWDDPFLFWPERFRNWKGGLFDLIPQGGGDFHTGHRCAGELVTIEVLKTGLSFLTKQLEYNVPDTQNVSVSLTRMPTLPESRFIIDQIKLTP</sequence>
<dbReference type="PANTHER" id="PTHR24302">
    <property type="entry name" value="CYTOCHROME P450 FAMILY 3"/>
    <property type="match status" value="1"/>
</dbReference>
<dbReference type="InterPro" id="IPR050705">
    <property type="entry name" value="Cytochrome_P450_3A"/>
</dbReference>
<dbReference type="InterPro" id="IPR036396">
    <property type="entry name" value="Cyt_P450_sf"/>
</dbReference>
<dbReference type="InterPro" id="IPR001128">
    <property type="entry name" value="Cyt_P450"/>
</dbReference>
<dbReference type="Gene3D" id="1.10.630.10">
    <property type="entry name" value="Cytochrome P450"/>
    <property type="match status" value="1"/>
</dbReference>
<dbReference type="EMBL" id="JAFBFH010000015">
    <property type="protein sequence ID" value="MBM7715508.1"/>
    <property type="molecule type" value="Genomic_DNA"/>
</dbReference>
<keyword evidence="5" id="KW-0408">Iron</keyword>
<reference evidence="6 7" key="1">
    <citation type="submission" date="2021-01" db="EMBL/GenBank/DDBJ databases">
        <title>Genomic Encyclopedia of Type Strains, Phase IV (KMG-IV): sequencing the most valuable type-strain genomes for metagenomic binning, comparative biology and taxonomic classification.</title>
        <authorList>
            <person name="Goeker M."/>
        </authorList>
    </citation>
    <scope>NUCLEOTIDE SEQUENCE [LARGE SCALE GENOMIC DNA]</scope>
    <source>
        <strain evidence="6 7">DSM 105453</strain>
    </source>
</reference>
<dbReference type="EC" id="1.11.2.4" evidence="6"/>
<dbReference type="PANTHER" id="PTHR24302:SF15">
    <property type="entry name" value="FATTY-ACID PEROXYGENASE"/>
    <property type="match status" value="1"/>
</dbReference>
<evidence type="ECO:0000256" key="4">
    <source>
        <dbReference type="ARBA" id="ARBA00023002"/>
    </source>
</evidence>
<name>A0ABS2R7A3_9BACI</name>
<evidence type="ECO:0000256" key="5">
    <source>
        <dbReference type="ARBA" id="ARBA00023004"/>
    </source>
</evidence>
<accession>A0ABS2R7A3</accession>
<evidence type="ECO:0000256" key="3">
    <source>
        <dbReference type="ARBA" id="ARBA00022723"/>
    </source>
</evidence>
<dbReference type="SUPFAM" id="SSF48264">
    <property type="entry name" value="Cytochrome P450"/>
    <property type="match status" value="1"/>
</dbReference>
<comment type="caution">
    <text evidence="6">The sequence shown here is derived from an EMBL/GenBank/DDBJ whole genome shotgun (WGS) entry which is preliminary data.</text>
</comment>
<keyword evidence="7" id="KW-1185">Reference proteome</keyword>
<evidence type="ECO:0000256" key="1">
    <source>
        <dbReference type="ARBA" id="ARBA00010617"/>
    </source>
</evidence>
<proteinExistence type="inferred from homology"/>
<keyword evidence="3" id="KW-0479">Metal-binding</keyword>
<evidence type="ECO:0000256" key="2">
    <source>
        <dbReference type="ARBA" id="ARBA00022617"/>
    </source>
</evidence>
<evidence type="ECO:0000313" key="7">
    <source>
        <dbReference type="Proteomes" id="UP000823485"/>
    </source>
</evidence>
<protein>
    <submittedName>
        <fullName evidence="6">Fatty-acid peroxygenase</fullName>
        <ecNumber evidence="6">1.11.2.4</ecNumber>
    </submittedName>
</protein>
<dbReference type="RefSeq" id="WP_077113817.1">
    <property type="nucleotide sequence ID" value="NZ_JAFBFH010000015.1"/>
</dbReference>
<dbReference type="GO" id="GO:0004601">
    <property type="term" value="F:peroxidase activity"/>
    <property type="evidence" value="ECO:0007669"/>
    <property type="project" value="UniProtKB-KW"/>
</dbReference>
<dbReference type="CDD" id="cd11067">
    <property type="entry name" value="CYP152"/>
    <property type="match status" value="1"/>
</dbReference>
<gene>
    <name evidence="6" type="ORF">JOC94_002496</name>
</gene>
<organism evidence="6 7">
    <name type="scientific">Siminovitchia thermophila</name>
    <dbReference type="NCBI Taxonomy" id="1245522"/>
    <lineage>
        <taxon>Bacteria</taxon>
        <taxon>Bacillati</taxon>
        <taxon>Bacillota</taxon>
        <taxon>Bacilli</taxon>
        <taxon>Bacillales</taxon>
        <taxon>Bacillaceae</taxon>
        <taxon>Siminovitchia</taxon>
    </lineage>
</organism>
<evidence type="ECO:0000313" key="6">
    <source>
        <dbReference type="EMBL" id="MBM7715508.1"/>
    </source>
</evidence>
<dbReference type="InterPro" id="IPR002401">
    <property type="entry name" value="Cyt_P450_E_grp-I"/>
</dbReference>
<keyword evidence="4 6" id="KW-0560">Oxidoreductase</keyword>
<dbReference type="PRINTS" id="PR00463">
    <property type="entry name" value="EP450I"/>
</dbReference>
<dbReference type="Pfam" id="PF00067">
    <property type="entry name" value="p450"/>
    <property type="match status" value="1"/>
</dbReference>
<keyword evidence="2" id="KW-0349">Heme</keyword>